<dbReference type="InParanoid" id="M4BHX0"/>
<evidence type="ECO:0000256" key="1">
    <source>
        <dbReference type="SAM" id="MobiDB-lite"/>
    </source>
</evidence>
<dbReference type="HOGENOM" id="CLU_3110488_0_0_1"/>
<proteinExistence type="predicted"/>
<evidence type="ECO:0000313" key="3">
    <source>
        <dbReference type="Proteomes" id="UP000011713"/>
    </source>
</evidence>
<dbReference type="EMBL" id="JH598269">
    <property type="status" value="NOT_ANNOTATED_CDS"/>
    <property type="molecule type" value="Genomic_DNA"/>
</dbReference>
<keyword evidence="3" id="KW-1185">Reference proteome</keyword>
<reference evidence="2" key="2">
    <citation type="submission" date="2015-06" db="UniProtKB">
        <authorList>
            <consortium name="EnsemblProtists"/>
        </authorList>
    </citation>
    <scope>IDENTIFICATION</scope>
    <source>
        <strain evidence="2">Emoy2</strain>
    </source>
</reference>
<dbReference type="AlphaFoldDB" id="M4BHX0"/>
<accession>M4BHX0</accession>
<dbReference type="Proteomes" id="UP000011713">
    <property type="component" value="Unassembled WGS sequence"/>
</dbReference>
<sequence>MLVEGDATHSHVSWCFPERRRDEMENDSEQFPGKGTRRDATRRQQGAVERV</sequence>
<organism evidence="2 3">
    <name type="scientific">Hyaloperonospora arabidopsidis (strain Emoy2)</name>
    <name type="common">Downy mildew agent</name>
    <name type="synonym">Peronospora arabidopsidis</name>
    <dbReference type="NCBI Taxonomy" id="559515"/>
    <lineage>
        <taxon>Eukaryota</taxon>
        <taxon>Sar</taxon>
        <taxon>Stramenopiles</taxon>
        <taxon>Oomycota</taxon>
        <taxon>Peronosporomycetes</taxon>
        <taxon>Peronosporales</taxon>
        <taxon>Peronosporaceae</taxon>
        <taxon>Hyaloperonospora</taxon>
    </lineage>
</organism>
<dbReference type="EnsemblProtists" id="HpaT805996">
    <property type="protein sequence ID" value="HpaP805996"/>
    <property type="gene ID" value="HpaG805996"/>
</dbReference>
<feature type="region of interest" description="Disordered" evidence="1">
    <location>
        <begin position="18"/>
        <end position="51"/>
    </location>
</feature>
<protein>
    <submittedName>
        <fullName evidence="2">Uncharacterized protein</fullName>
    </submittedName>
</protein>
<reference evidence="3" key="1">
    <citation type="journal article" date="2010" name="Science">
        <title>Signatures of adaptation to obligate biotrophy in the Hyaloperonospora arabidopsidis genome.</title>
        <authorList>
            <person name="Baxter L."/>
            <person name="Tripathy S."/>
            <person name="Ishaque N."/>
            <person name="Boot N."/>
            <person name="Cabral A."/>
            <person name="Kemen E."/>
            <person name="Thines M."/>
            <person name="Ah-Fong A."/>
            <person name="Anderson R."/>
            <person name="Badejoko W."/>
            <person name="Bittner-Eddy P."/>
            <person name="Boore J.L."/>
            <person name="Chibucos M.C."/>
            <person name="Coates M."/>
            <person name="Dehal P."/>
            <person name="Delehaunty K."/>
            <person name="Dong S."/>
            <person name="Downton P."/>
            <person name="Dumas B."/>
            <person name="Fabro G."/>
            <person name="Fronick C."/>
            <person name="Fuerstenberg S.I."/>
            <person name="Fulton L."/>
            <person name="Gaulin E."/>
            <person name="Govers F."/>
            <person name="Hughes L."/>
            <person name="Humphray S."/>
            <person name="Jiang R.H."/>
            <person name="Judelson H."/>
            <person name="Kamoun S."/>
            <person name="Kyung K."/>
            <person name="Meijer H."/>
            <person name="Minx P."/>
            <person name="Morris P."/>
            <person name="Nelson J."/>
            <person name="Phuntumart V."/>
            <person name="Qutob D."/>
            <person name="Rehmany A."/>
            <person name="Rougon-Cardoso A."/>
            <person name="Ryden P."/>
            <person name="Torto-Alalibo T."/>
            <person name="Studholme D."/>
            <person name="Wang Y."/>
            <person name="Win J."/>
            <person name="Wood J."/>
            <person name="Clifton S.W."/>
            <person name="Rogers J."/>
            <person name="Van den Ackerveken G."/>
            <person name="Jones J.D."/>
            <person name="McDowell J.M."/>
            <person name="Beynon J."/>
            <person name="Tyler B.M."/>
        </authorList>
    </citation>
    <scope>NUCLEOTIDE SEQUENCE [LARGE SCALE GENOMIC DNA]</scope>
    <source>
        <strain evidence="3">Emoy2</strain>
    </source>
</reference>
<evidence type="ECO:0000313" key="2">
    <source>
        <dbReference type="EnsemblProtists" id="HpaP805996"/>
    </source>
</evidence>
<dbReference type="VEuPathDB" id="FungiDB:HpaG805996"/>
<name>M4BHX0_HYAAE</name>